<organism evidence="4 5">
    <name type="scientific">Cladobotryum mycophilum</name>
    <dbReference type="NCBI Taxonomy" id="491253"/>
    <lineage>
        <taxon>Eukaryota</taxon>
        <taxon>Fungi</taxon>
        <taxon>Dikarya</taxon>
        <taxon>Ascomycota</taxon>
        <taxon>Pezizomycotina</taxon>
        <taxon>Sordariomycetes</taxon>
        <taxon>Hypocreomycetidae</taxon>
        <taxon>Hypocreales</taxon>
        <taxon>Hypocreaceae</taxon>
        <taxon>Cladobotryum</taxon>
    </lineage>
</organism>
<protein>
    <submittedName>
        <fullName evidence="4">Ankyrin repeat domain-containing protein 50</fullName>
    </submittedName>
</protein>
<dbReference type="Pfam" id="PF12796">
    <property type="entry name" value="Ank_2"/>
    <property type="match status" value="2"/>
</dbReference>
<dbReference type="EMBL" id="JAVFKD010000004">
    <property type="protein sequence ID" value="KAK5995180.1"/>
    <property type="molecule type" value="Genomic_DNA"/>
</dbReference>
<feature type="repeat" description="ANK" evidence="3">
    <location>
        <begin position="329"/>
        <end position="353"/>
    </location>
</feature>
<dbReference type="PROSITE" id="PS50088">
    <property type="entry name" value="ANK_REPEAT"/>
    <property type="match status" value="4"/>
</dbReference>
<evidence type="ECO:0000256" key="3">
    <source>
        <dbReference type="PROSITE-ProRule" id="PRU00023"/>
    </source>
</evidence>
<keyword evidence="1" id="KW-0677">Repeat</keyword>
<dbReference type="PROSITE" id="PS50297">
    <property type="entry name" value="ANK_REP_REGION"/>
    <property type="match status" value="3"/>
</dbReference>
<keyword evidence="2 3" id="KW-0040">ANK repeat</keyword>
<feature type="repeat" description="ANK" evidence="3">
    <location>
        <begin position="159"/>
        <end position="183"/>
    </location>
</feature>
<dbReference type="InterPro" id="IPR002110">
    <property type="entry name" value="Ankyrin_rpt"/>
</dbReference>
<proteinExistence type="predicted"/>
<dbReference type="InterPro" id="IPR036770">
    <property type="entry name" value="Ankyrin_rpt-contain_sf"/>
</dbReference>
<sequence>MILRLPNETILSVLEFLASEGDINALSQANLRLYHLCNPYLYARNARQSASSALLWAATKGQERTVKLAIDAGAINPDSTETVSRSLRQAAKEGHAWLVKQLLLVEGVDVNLDRDVDEHWTYRGWTALTWAAQHGHDNVVQMLLNCDRVQVDPRTQARRRRTPLQWAACMGHDAVVKLLLDSGKVDVNAKDDRHQTSLSLAAECGHHRAVELLLNDEKVDANAGDMFQWTPLSKAAEEGHEAAVRVLLSSDKVDVNKENHCSRTPISLAAFAGKTKAVNLLLHRKNVKIDSRDRDGRTPLSWAACAGHRGVVELLLSSGAISVDSRDDRGKSPLIWAAENGHSETVELLLASGKVDANAKDRDGRTALALAAYKGHDKAVALLLDFPGVDANIKDKDGWTPLWLSVSARRHNTTKLLIECNRVDKHSKDNQDQTLLTWATQRLEGSIKLFLFSAQMDARKKYKGRRIPLTFASNDDTLIRLMLDCEEIDADPESRYPWLVGSWTSAKGLHRSIKLLTEHAGATKTNSGEKIKQATKSRGSFWRRLKVGRSTYIGAEEKTHTSSNG</sequence>
<dbReference type="Gene3D" id="1.25.40.20">
    <property type="entry name" value="Ankyrin repeat-containing domain"/>
    <property type="match status" value="4"/>
</dbReference>
<evidence type="ECO:0000256" key="2">
    <source>
        <dbReference type="ARBA" id="ARBA00023043"/>
    </source>
</evidence>
<dbReference type="PANTHER" id="PTHR24201:SF16">
    <property type="entry name" value="ANKYRIN-1-LIKE-RELATED"/>
    <property type="match status" value="1"/>
</dbReference>
<keyword evidence="5" id="KW-1185">Reference proteome</keyword>
<name>A0ABR0STV7_9HYPO</name>
<feature type="repeat" description="ANK" evidence="3">
    <location>
        <begin position="295"/>
        <end position="320"/>
    </location>
</feature>
<dbReference type="InterPro" id="IPR050776">
    <property type="entry name" value="Ank_Repeat/CDKN_Inhibitor"/>
</dbReference>
<accession>A0ABR0STV7</accession>
<dbReference type="PANTHER" id="PTHR24201">
    <property type="entry name" value="ANK_REP_REGION DOMAIN-CONTAINING PROTEIN"/>
    <property type="match status" value="1"/>
</dbReference>
<dbReference type="Pfam" id="PF00023">
    <property type="entry name" value="Ank"/>
    <property type="match status" value="1"/>
</dbReference>
<dbReference type="Pfam" id="PF13637">
    <property type="entry name" value="Ank_4"/>
    <property type="match status" value="1"/>
</dbReference>
<dbReference type="SUPFAM" id="SSF48403">
    <property type="entry name" value="Ankyrin repeat"/>
    <property type="match status" value="2"/>
</dbReference>
<evidence type="ECO:0000256" key="1">
    <source>
        <dbReference type="ARBA" id="ARBA00022737"/>
    </source>
</evidence>
<reference evidence="4 5" key="1">
    <citation type="submission" date="2024-01" db="EMBL/GenBank/DDBJ databases">
        <title>Complete genome of Cladobotryum mycophilum ATHUM6906.</title>
        <authorList>
            <person name="Christinaki A.C."/>
            <person name="Myridakis A.I."/>
            <person name="Kouvelis V.N."/>
        </authorList>
    </citation>
    <scope>NUCLEOTIDE SEQUENCE [LARGE SCALE GENOMIC DNA]</scope>
    <source>
        <strain evidence="4 5">ATHUM6906</strain>
    </source>
</reference>
<dbReference type="Proteomes" id="UP001338125">
    <property type="component" value="Unassembled WGS sequence"/>
</dbReference>
<evidence type="ECO:0000313" key="5">
    <source>
        <dbReference type="Proteomes" id="UP001338125"/>
    </source>
</evidence>
<comment type="caution">
    <text evidence="4">The sequence shown here is derived from an EMBL/GenBank/DDBJ whole genome shotgun (WGS) entry which is preliminary data.</text>
</comment>
<dbReference type="SMART" id="SM00248">
    <property type="entry name" value="ANK"/>
    <property type="match status" value="10"/>
</dbReference>
<gene>
    <name evidence="4" type="ORF">PT974_03577</name>
</gene>
<evidence type="ECO:0000313" key="4">
    <source>
        <dbReference type="EMBL" id="KAK5995180.1"/>
    </source>
</evidence>
<feature type="repeat" description="ANK" evidence="3">
    <location>
        <begin position="363"/>
        <end position="396"/>
    </location>
</feature>